<keyword evidence="7 11" id="KW-1133">Transmembrane helix</keyword>
<comment type="similarity">
    <text evidence="3 11">Belongs to the dolichyldiphosphatase family.</text>
</comment>
<dbReference type="InterPro" id="IPR039667">
    <property type="entry name" value="Dolichyldiphosphatase_PAP2"/>
</dbReference>
<evidence type="ECO:0000256" key="4">
    <source>
        <dbReference type="ARBA" id="ARBA00022692"/>
    </source>
</evidence>
<comment type="pathway">
    <text evidence="2 11">Protein modification; protein glycosylation.</text>
</comment>
<feature type="transmembrane region" description="Helical" evidence="11">
    <location>
        <begin position="158"/>
        <end position="180"/>
    </location>
</feature>
<reference evidence="13" key="1">
    <citation type="submission" date="2020-06" db="EMBL/GenBank/DDBJ databases">
        <title>Draft genome of Bugula neritina, a colonial animal packing powerful symbionts and potential medicines.</title>
        <authorList>
            <person name="Rayko M."/>
        </authorList>
    </citation>
    <scope>NUCLEOTIDE SEQUENCE [LARGE SCALE GENOMIC DNA]</scope>
    <source>
        <strain evidence="13">Kwan_BN1</strain>
    </source>
</reference>
<evidence type="ECO:0000259" key="12">
    <source>
        <dbReference type="SMART" id="SM00014"/>
    </source>
</evidence>
<dbReference type="FunFam" id="1.20.144.10:FF:000003">
    <property type="entry name" value="Dolichyldiphosphatase 1"/>
    <property type="match status" value="1"/>
</dbReference>
<dbReference type="SUPFAM" id="SSF48317">
    <property type="entry name" value="Acid phosphatase/Vanadium-dependent haloperoxidase"/>
    <property type="match status" value="1"/>
</dbReference>
<dbReference type="GO" id="GO:0008610">
    <property type="term" value="P:lipid biosynthetic process"/>
    <property type="evidence" value="ECO:0007669"/>
    <property type="project" value="TreeGrafter"/>
</dbReference>
<comment type="catalytic activity">
    <reaction evidence="10 11">
        <text>a di-trans,poly-cis-dolichyl diphosphate + H2O = a di-trans,poly-cis-dolichyl phosphate + phosphate + H(+)</text>
        <dbReference type="Rhea" id="RHEA:14385"/>
        <dbReference type="Rhea" id="RHEA-COMP:19498"/>
        <dbReference type="Rhea" id="RHEA-COMP:19506"/>
        <dbReference type="ChEBI" id="CHEBI:15377"/>
        <dbReference type="ChEBI" id="CHEBI:15378"/>
        <dbReference type="ChEBI" id="CHEBI:43474"/>
        <dbReference type="ChEBI" id="CHEBI:57497"/>
        <dbReference type="ChEBI" id="CHEBI:57683"/>
        <dbReference type="EC" id="3.6.1.43"/>
    </reaction>
</comment>
<organism evidence="13 14">
    <name type="scientific">Bugula neritina</name>
    <name type="common">Brown bryozoan</name>
    <name type="synonym">Sertularia neritina</name>
    <dbReference type="NCBI Taxonomy" id="10212"/>
    <lineage>
        <taxon>Eukaryota</taxon>
        <taxon>Metazoa</taxon>
        <taxon>Spiralia</taxon>
        <taxon>Lophotrochozoa</taxon>
        <taxon>Bryozoa</taxon>
        <taxon>Gymnolaemata</taxon>
        <taxon>Cheilostomatida</taxon>
        <taxon>Flustrina</taxon>
        <taxon>Buguloidea</taxon>
        <taxon>Bugulidae</taxon>
        <taxon>Bugula</taxon>
    </lineage>
</organism>
<gene>
    <name evidence="13" type="ORF">EB796_014866</name>
</gene>
<evidence type="ECO:0000256" key="10">
    <source>
        <dbReference type="ARBA" id="ARBA00047349"/>
    </source>
</evidence>
<evidence type="ECO:0000313" key="14">
    <source>
        <dbReference type="Proteomes" id="UP000593567"/>
    </source>
</evidence>
<dbReference type="EC" id="3.6.1.43" evidence="11"/>
<feature type="domain" description="Phosphatidic acid phosphatase type 2/haloperoxidase" evidence="12">
    <location>
        <begin position="54"/>
        <end position="173"/>
    </location>
</feature>
<dbReference type="PANTHER" id="PTHR11247">
    <property type="entry name" value="PALMITOYL-PROTEIN THIOESTERASE/DOLICHYLDIPHOSPHATASE 1"/>
    <property type="match status" value="1"/>
</dbReference>
<dbReference type="Pfam" id="PF01569">
    <property type="entry name" value="PAP2"/>
    <property type="match status" value="1"/>
</dbReference>
<protein>
    <recommendedName>
        <fullName evidence="11">Dolichyldiphosphatase</fullName>
        <ecNumber evidence="11">3.6.1.43</ecNumber>
    </recommendedName>
</protein>
<dbReference type="GO" id="GO:0005789">
    <property type="term" value="C:endoplasmic reticulum membrane"/>
    <property type="evidence" value="ECO:0007669"/>
    <property type="project" value="UniProtKB-SubCell"/>
</dbReference>
<evidence type="ECO:0000313" key="13">
    <source>
        <dbReference type="EMBL" id="KAF6026825.1"/>
    </source>
</evidence>
<dbReference type="SMART" id="SM00014">
    <property type="entry name" value="acidPPc"/>
    <property type="match status" value="1"/>
</dbReference>
<evidence type="ECO:0000256" key="7">
    <source>
        <dbReference type="ARBA" id="ARBA00022989"/>
    </source>
</evidence>
<keyword evidence="5 11" id="KW-0378">Hydrolase</keyword>
<keyword evidence="8 11" id="KW-0472">Membrane</keyword>
<dbReference type="OrthoDB" id="302705at2759"/>
<evidence type="ECO:0000256" key="8">
    <source>
        <dbReference type="ARBA" id="ARBA00023136"/>
    </source>
</evidence>
<name>A0A7J7JL04_BUGNE</name>
<keyword evidence="6 11" id="KW-0256">Endoplasmic reticulum</keyword>
<dbReference type="EMBL" id="VXIV02002201">
    <property type="protein sequence ID" value="KAF6026825.1"/>
    <property type="molecule type" value="Genomic_DNA"/>
</dbReference>
<evidence type="ECO:0000256" key="11">
    <source>
        <dbReference type="RuleBase" id="RU367078"/>
    </source>
</evidence>
<comment type="caution">
    <text evidence="13">The sequence shown here is derived from an EMBL/GenBank/DDBJ whole genome shotgun (WGS) entry which is preliminary data.</text>
</comment>
<accession>A0A7J7JL04</accession>
<evidence type="ECO:0000256" key="3">
    <source>
        <dbReference type="ARBA" id="ARBA00005518"/>
    </source>
</evidence>
<feature type="transmembrane region" description="Helical" evidence="11">
    <location>
        <begin position="98"/>
        <end position="115"/>
    </location>
</feature>
<dbReference type="UniPathway" id="UPA00378"/>
<dbReference type="InterPro" id="IPR036938">
    <property type="entry name" value="PAP2/HPO_sf"/>
</dbReference>
<proteinExistence type="inferred from homology"/>
<comment type="subcellular location">
    <subcellularLocation>
        <location evidence="1 11">Endoplasmic reticulum membrane</location>
        <topology evidence="1 11">Multi-pass membrane protein</topology>
    </subcellularLocation>
</comment>
<evidence type="ECO:0000256" key="2">
    <source>
        <dbReference type="ARBA" id="ARBA00004922"/>
    </source>
</evidence>
<dbReference type="AlphaFoldDB" id="A0A7J7JL04"/>
<dbReference type="CDD" id="cd03382">
    <property type="entry name" value="PAP2_dolichyldiphosphatase"/>
    <property type="match status" value="1"/>
</dbReference>
<keyword evidence="4 11" id="KW-0812">Transmembrane</keyword>
<dbReference type="PANTHER" id="PTHR11247:SF1">
    <property type="entry name" value="DOLICHYLDIPHOSPHATASE 1"/>
    <property type="match status" value="1"/>
</dbReference>
<evidence type="ECO:0000256" key="1">
    <source>
        <dbReference type="ARBA" id="ARBA00004477"/>
    </source>
</evidence>
<dbReference type="InterPro" id="IPR000326">
    <property type="entry name" value="PAP2/HPO"/>
</dbReference>
<evidence type="ECO:0000256" key="5">
    <source>
        <dbReference type="ARBA" id="ARBA00022801"/>
    </source>
</evidence>
<dbReference type="Proteomes" id="UP000593567">
    <property type="component" value="Unassembled WGS sequence"/>
</dbReference>
<feature type="transmembrane region" description="Helical" evidence="11">
    <location>
        <begin position="127"/>
        <end position="152"/>
    </location>
</feature>
<keyword evidence="14" id="KW-1185">Reference proteome</keyword>
<dbReference type="GO" id="GO:0006487">
    <property type="term" value="P:protein N-linked glycosylation"/>
    <property type="evidence" value="ECO:0007669"/>
    <property type="project" value="UniProtKB-UniRule"/>
</dbReference>
<sequence length="231" mass="26680">MEESREVWKSLSLTHVQYLEGDVIGFILAWSSMLPIFIFVSIVTLVLFRRDLHTVCFGAGLLLNEVLNKILKRVIAEPRPVASHRPTNALGYGMPSDHSQYMAFFSVYVTLFLCIRSHSTGACLERIWKLILVTGVMLSAAACCYSRYYLLYHTPAQIYWGILVGVLTGILWFCMVHLILTPYFPQITTWKVSEFLMIRDYTLIPNTLWFEYCHARAEARSRLRKQKSRAQ</sequence>
<feature type="transmembrane region" description="Helical" evidence="11">
    <location>
        <begin position="23"/>
        <end position="48"/>
    </location>
</feature>
<evidence type="ECO:0000256" key="9">
    <source>
        <dbReference type="ARBA" id="ARBA00024907"/>
    </source>
</evidence>
<comment type="function">
    <text evidence="9 11">Required for efficient N-glycosylation. Necessary for maintaining optimal levels of dolichol-linked oligosaccharides. Hydrolyzes dolichyl pyrophosphate at a very high rate and dolichyl monophosphate at a much lower rate. Does not act on phosphatidate.</text>
</comment>
<evidence type="ECO:0000256" key="6">
    <source>
        <dbReference type="ARBA" id="ARBA00022824"/>
    </source>
</evidence>
<dbReference type="Gene3D" id="1.20.144.10">
    <property type="entry name" value="Phosphatidic acid phosphatase type 2/haloperoxidase"/>
    <property type="match status" value="1"/>
</dbReference>
<dbReference type="GO" id="GO:0047874">
    <property type="term" value="F:dolichyldiphosphatase activity"/>
    <property type="evidence" value="ECO:0007669"/>
    <property type="project" value="UniProtKB-UniRule"/>
</dbReference>